<comment type="caution">
    <text evidence="1">The sequence shown here is derived from an EMBL/GenBank/DDBJ whole genome shotgun (WGS) entry which is preliminary data.</text>
</comment>
<gene>
    <name evidence="1" type="ORF">DSO57_1025258</name>
</gene>
<proteinExistence type="predicted"/>
<keyword evidence="2" id="KW-1185">Reference proteome</keyword>
<dbReference type="EMBL" id="QTSX02001561">
    <property type="protein sequence ID" value="KAJ9080419.1"/>
    <property type="molecule type" value="Genomic_DNA"/>
</dbReference>
<protein>
    <submittedName>
        <fullName evidence="1">Uncharacterized protein</fullName>
    </submittedName>
</protein>
<evidence type="ECO:0000313" key="1">
    <source>
        <dbReference type="EMBL" id="KAJ9080419.1"/>
    </source>
</evidence>
<accession>A0ACC2U0F1</accession>
<dbReference type="Proteomes" id="UP001165960">
    <property type="component" value="Unassembled WGS sequence"/>
</dbReference>
<organism evidence="1 2">
    <name type="scientific">Entomophthora muscae</name>
    <dbReference type="NCBI Taxonomy" id="34485"/>
    <lineage>
        <taxon>Eukaryota</taxon>
        <taxon>Fungi</taxon>
        <taxon>Fungi incertae sedis</taxon>
        <taxon>Zoopagomycota</taxon>
        <taxon>Entomophthoromycotina</taxon>
        <taxon>Entomophthoromycetes</taxon>
        <taxon>Entomophthorales</taxon>
        <taxon>Entomophthoraceae</taxon>
        <taxon>Entomophthora</taxon>
    </lineage>
</organism>
<evidence type="ECO:0000313" key="2">
    <source>
        <dbReference type="Proteomes" id="UP001165960"/>
    </source>
</evidence>
<sequence>MSLETVGIPTKFCDWISTLYINLEAAVIVNDGTTNTFPIGQGLQQGDPMLPLLFNFAANILLTACQVRLKGIAHQGILFTSNDIAQAAMEQSLLSDLVDCIGK</sequence>
<reference evidence="1" key="1">
    <citation type="submission" date="2022-04" db="EMBL/GenBank/DDBJ databases">
        <title>Genome of the entomopathogenic fungus Entomophthora muscae.</title>
        <authorList>
            <person name="Elya C."/>
            <person name="Lovett B.R."/>
            <person name="Lee E."/>
            <person name="Macias A.M."/>
            <person name="Hajek A.E."/>
            <person name="De Bivort B.L."/>
            <person name="Kasson M.T."/>
            <person name="De Fine Licht H.H."/>
            <person name="Stajich J.E."/>
        </authorList>
    </citation>
    <scope>NUCLEOTIDE SEQUENCE</scope>
    <source>
        <strain evidence="1">Berkeley</strain>
    </source>
</reference>
<name>A0ACC2U0F1_9FUNG</name>